<dbReference type="EMBL" id="NHYE01005267">
    <property type="protein sequence ID" value="PPQ75358.1"/>
    <property type="molecule type" value="Genomic_DNA"/>
</dbReference>
<proteinExistence type="predicted"/>
<feature type="compositionally biased region" description="Polar residues" evidence="1">
    <location>
        <begin position="38"/>
        <end position="48"/>
    </location>
</feature>
<comment type="caution">
    <text evidence="2">The sequence shown here is derived from an EMBL/GenBank/DDBJ whole genome shotgun (WGS) entry which is preliminary data.</text>
</comment>
<accession>A0A409WA28</accession>
<evidence type="ECO:0000313" key="3">
    <source>
        <dbReference type="Proteomes" id="UP000284706"/>
    </source>
</evidence>
<feature type="region of interest" description="Disordered" evidence="1">
    <location>
        <begin position="1"/>
        <end position="98"/>
    </location>
</feature>
<evidence type="ECO:0000256" key="1">
    <source>
        <dbReference type="SAM" id="MobiDB-lite"/>
    </source>
</evidence>
<reference evidence="2 3" key="1">
    <citation type="journal article" date="2018" name="Evol. Lett.">
        <title>Horizontal gene cluster transfer increased hallucinogenic mushroom diversity.</title>
        <authorList>
            <person name="Reynolds H.T."/>
            <person name="Vijayakumar V."/>
            <person name="Gluck-Thaler E."/>
            <person name="Korotkin H.B."/>
            <person name="Matheny P.B."/>
            <person name="Slot J.C."/>
        </authorList>
    </citation>
    <scope>NUCLEOTIDE SEQUENCE [LARGE SCALE GENOMIC DNA]</scope>
    <source>
        <strain evidence="2 3">SRW20</strain>
    </source>
</reference>
<organism evidence="2 3">
    <name type="scientific">Gymnopilus dilepis</name>
    <dbReference type="NCBI Taxonomy" id="231916"/>
    <lineage>
        <taxon>Eukaryota</taxon>
        <taxon>Fungi</taxon>
        <taxon>Dikarya</taxon>
        <taxon>Basidiomycota</taxon>
        <taxon>Agaricomycotina</taxon>
        <taxon>Agaricomycetes</taxon>
        <taxon>Agaricomycetidae</taxon>
        <taxon>Agaricales</taxon>
        <taxon>Agaricineae</taxon>
        <taxon>Hymenogastraceae</taxon>
        <taxon>Gymnopilus</taxon>
    </lineage>
</organism>
<gene>
    <name evidence="2" type="ORF">CVT26_015160</name>
</gene>
<protein>
    <submittedName>
        <fullName evidence="2">Uncharacterized protein</fullName>
    </submittedName>
</protein>
<keyword evidence="3" id="KW-1185">Reference proteome</keyword>
<dbReference type="InParanoid" id="A0A409WA28"/>
<feature type="compositionally biased region" description="Basic residues" evidence="1">
    <location>
        <begin position="1"/>
        <end position="20"/>
    </location>
</feature>
<dbReference type="Proteomes" id="UP000284706">
    <property type="component" value="Unassembled WGS sequence"/>
</dbReference>
<dbReference type="AlphaFoldDB" id="A0A409WA28"/>
<name>A0A409WA28_9AGAR</name>
<evidence type="ECO:0000313" key="2">
    <source>
        <dbReference type="EMBL" id="PPQ75358.1"/>
    </source>
</evidence>
<sequence>MRRRKRKKKSKFFHRNKNKRQTTYQLQPLWLQPPHPSQNPVRISQKLQKSPDPAPATFRGWVEAEAEQEEPLATEAMLQPPKEPETTSEVEVPPSAGADAAPVEEWREGEEGQILVDNVDACSFSGKAIPTCLFPFVGHGPLVLLIHLSKEMLQPPQTSIVQQTKVQQASRYAIGTNNRCPHS</sequence>